<keyword evidence="2" id="KW-1185">Reference proteome</keyword>
<sequence>MSDAGFSIADLPEDLARLVIEAALEDRGDATGAAMGLCKTVQNLSGLPVLYRNIFADDFTTITLLHRTILSHPSKKPDFFLTNVKSLGLGSGCGSSFDAVVDILHACATVERLDIKPYFDSLTPGPPSRPCDDSGV</sequence>
<accession>A0A8H5BBC0</accession>
<name>A0A8H5BBC0_9AGAR</name>
<evidence type="ECO:0000313" key="2">
    <source>
        <dbReference type="Proteomes" id="UP000541558"/>
    </source>
</evidence>
<proteinExistence type="predicted"/>
<comment type="caution">
    <text evidence="1">The sequence shown here is derived from an EMBL/GenBank/DDBJ whole genome shotgun (WGS) entry which is preliminary data.</text>
</comment>
<gene>
    <name evidence="1" type="ORF">D9611_011368</name>
</gene>
<dbReference type="Proteomes" id="UP000541558">
    <property type="component" value="Unassembled WGS sequence"/>
</dbReference>
<evidence type="ECO:0000313" key="1">
    <source>
        <dbReference type="EMBL" id="KAF5320225.1"/>
    </source>
</evidence>
<reference evidence="1 2" key="1">
    <citation type="journal article" date="2020" name="ISME J.">
        <title>Uncovering the hidden diversity of litter-decomposition mechanisms in mushroom-forming fungi.</title>
        <authorList>
            <person name="Floudas D."/>
            <person name="Bentzer J."/>
            <person name="Ahren D."/>
            <person name="Johansson T."/>
            <person name="Persson P."/>
            <person name="Tunlid A."/>
        </authorList>
    </citation>
    <scope>NUCLEOTIDE SEQUENCE [LARGE SCALE GENOMIC DNA]</scope>
    <source>
        <strain evidence="1 2">CBS 175.51</strain>
    </source>
</reference>
<dbReference type="EMBL" id="JAACJK010000170">
    <property type="protein sequence ID" value="KAF5320225.1"/>
    <property type="molecule type" value="Genomic_DNA"/>
</dbReference>
<dbReference type="OrthoDB" id="3145912at2759"/>
<dbReference type="AlphaFoldDB" id="A0A8H5BBC0"/>
<protein>
    <submittedName>
        <fullName evidence="1">Uncharacterized protein</fullName>
    </submittedName>
</protein>
<organism evidence="1 2">
    <name type="scientific">Ephemerocybe angulata</name>
    <dbReference type="NCBI Taxonomy" id="980116"/>
    <lineage>
        <taxon>Eukaryota</taxon>
        <taxon>Fungi</taxon>
        <taxon>Dikarya</taxon>
        <taxon>Basidiomycota</taxon>
        <taxon>Agaricomycotina</taxon>
        <taxon>Agaricomycetes</taxon>
        <taxon>Agaricomycetidae</taxon>
        <taxon>Agaricales</taxon>
        <taxon>Agaricineae</taxon>
        <taxon>Psathyrellaceae</taxon>
        <taxon>Ephemerocybe</taxon>
    </lineage>
</organism>